<protein>
    <submittedName>
        <fullName evidence="5">AsnC family transcriptional regulator</fullName>
    </submittedName>
</protein>
<accession>A0A0A0D3J6</accession>
<dbReference type="Pfam" id="PF01037">
    <property type="entry name" value="AsnC_trans_reg"/>
    <property type="match status" value="1"/>
</dbReference>
<dbReference type="InterPro" id="IPR019887">
    <property type="entry name" value="Tscrpt_reg_AsnC/Lrp_C"/>
</dbReference>
<dbReference type="SUPFAM" id="SSF54909">
    <property type="entry name" value="Dimeric alpha+beta barrel"/>
    <property type="match status" value="1"/>
</dbReference>
<evidence type="ECO:0000256" key="2">
    <source>
        <dbReference type="ARBA" id="ARBA00023125"/>
    </source>
</evidence>
<dbReference type="InterPro" id="IPR036388">
    <property type="entry name" value="WH-like_DNA-bd_sf"/>
</dbReference>
<dbReference type="Gene3D" id="3.30.70.920">
    <property type="match status" value="1"/>
</dbReference>
<dbReference type="PROSITE" id="PS00519">
    <property type="entry name" value="HTH_ASNC_1"/>
    <property type="match status" value="1"/>
</dbReference>
<keyword evidence="3" id="KW-0804">Transcription</keyword>
<evidence type="ECO:0000256" key="1">
    <source>
        <dbReference type="ARBA" id="ARBA00023015"/>
    </source>
</evidence>
<dbReference type="InterPro" id="IPR011991">
    <property type="entry name" value="ArsR-like_HTH"/>
</dbReference>
<dbReference type="GO" id="GO:0006355">
    <property type="term" value="P:regulation of DNA-templated transcription"/>
    <property type="evidence" value="ECO:0007669"/>
    <property type="project" value="UniProtKB-ARBA"/>
</dbReference>
<gene>
    <name evidence="5" type="ORF">P409_21785</name>
</gene>
<comment type="caution">
    <text evidence="5">The sequence shown here is derived from an EMBL/GenBank/DDBJ whole genome shotgun (WGS) entry which is preliminary data.</text>
</comment>
<dbReference type="PANTHER" id="PTHR30154">
    <property type="entry name" value="LEUCINE-RESPONSIVE REGULATORY PROTEIN"/>
    <property type="match status" value="1"/>
</dbReference>
<dbReference type="Gene3D" id="1.10.10.10">
    <property type="entry name" value="Winged helix-like DNA-binding domain superfamily/Winged helix DNA-binding domain"/>
    <property type="match status" value="1"/>
</dbReference>
<dbReference type="InterPro" id="IPR019885">
    <property type="entry name" value="Tscrpt_reg_HTH_AsnC-type_CS"/>
</dbReference>
<dbReference type="InterPro" id="IPR019888">
    <property type="entry name" value="Tscrpt_reg_AsnC-like"/>
</dbReference>
<sequence length="157" mass="17711">MSTDAEELDRFERAILAALQRNARQSVQELADAVGLSTSPTWRRLKALEERGVIKDYVARVDPARLGYGETAFAHVTLAKHDGEQIEAFERKIAERPEVLEFYSMTGSADYILRIVTRSPLDYEKFLKEVVFTSPAVQHISSNFALREIKNSVAIPV</sequence>
<dbReference type="InterPro" id="IPR000485">
    <property type="entry name" value="AsnC-type_HTH_dom"/>
</dbReference>
<dbReference type="SUPFAM" id="SSF46785">
    <property type="entry name" value="Winged helix' DNA-binding domain"/>
    <property type="match status" value="1"/>
</dbReference>
<dbReference type="GO" id="GO:0043565">
    <property type="term" value="F:sequence-specific DNA binding"/>
    <property type="evidence" value="ECO:0007669"/>
    <property type="project" value="InterPro"/>
</dbReference>
<name>A0A0A0D3J6_9PROT</name>
<feature type="domain" description="HTH asnC-type" evidence="4">
    <location>
        <begin position="8"/>
        <end position="69"/>
    </location>
</feature>
<dbReference type="Pfam" id="PF13412">
    <property type="entry name" value="HTH_24"/>
    <property type="match status" value="1"/>
</dbReference>
<dbReference type="EMBL" id="JANX01000328">
    <property type="protein sequence ID" value="KGM32373.1"/>
    <property type="molecule type" value="Genomic_DNA"/>
</dbReference>
<dbReference type="CDD" id="cd00090">
    <property type="entry name" value="HTH_ARSR"/>
    <property type="match status" value="1"/>
</dbReference>
<dbReference type="PRINTS" id="PR00033">
    <property type="entry name" value="HTHASNC"/>
</dbReference>
<dbReference type="InterPro" id="IPR036390">
    <property type="entry name" value="WH_DNA-bd_sf"/>
</dbReference>
<dbReference type="RefSeq" id="WP_034843623.1">
    <property type="nucleotide sequence ID" value="NZ_JANX01000328.1"/>
</dbReference>
<evidence type="ECO:0000313" key="6">
    <source>
        <dbReference type="Proteomes" id="UP000029995"/>
    </source>
</evidence>
<proteinExistence type="predicted"/>
<dbReference type="PANTHER" id="PTHR30154:SF34">
    <property type="entry name" value="TRANSCRIPTIONAL REGULATOR AZLB"/>
    <property type="match status" value="1"/>
</dbReference>
<reference evidence="5 6" key="1">
    <citation type="submission" date="2014-01" db="EMBL/GenBank/DDBJ databases">
        <title>Genome sequence determination for a cystic fibrosis isolate, Inquilinus limosus.</title>
        <authorList>
            <person name="Pino M."/>
            <person name="Di Conza J."/>
            <person name="Gutkind G."/>
        </authorList>
    </citation>
    <scope>NUCLEOTIDE SEQUENCE [LARGE SCALE GENOMIC DNA]</scope>
    <source>
        <strain evidence="5 6">MP06</strain>
    </source>
</reference>
<dbReference type="GO" id="GO:0043200">
    <property type="term" value="P:response to amino acid"/>
    <property type="evidence" value="ECO:0007669"/>
    <property type="project" value="TreeGrafter"/>
</dbReference>
<keyword evidence="1" id="KW-0805">Transcription regulation</keyword>
<dbReference type="InterPro" id="IPR011008">
    <property type="entry name" value="Dimeric_a/b-barrel"/>
</dbReference>
<evidence type="ECO:0000313" key="5">
    <source>
        <dbReference type="EMBL" id="KGM32373.1"/>
    </source>
</evidence>
<dbReference type="OrthoDB" id="9813313at2"/>
<dbReference type="SMART" id="SM00344">
    <property type="entry name" value="HTH_ASNC"/>
    <property type="match status" value="1"/>
</dbReference>
<dbReference type="PROSITE" id="PS50956">
    <property type="entry name" value="HTH_ASNC_2"/>
    <property type="match status" value="1"/>
</dbReference>
<dbReference type="Proteomes" id="UP000029995">
    <property type="component" value="Unassembled WGS sequence"/>
</dbReference>
<keyword evidence="2" id="KW-0238">DNA-binding</keyword>
<evidence type="ECO:0000259" key="4">
    <source>
        <dbReference type="PROSITE" id="PS50956"/>
    </source>
</evidence>
<evidence type="ECO:0000256" key="3">
    <source>
        <dbReference type="ARBA" id="ARBA00023163"/>
    </source>
</evidence>
<organism evidence="5 6">
    <name type="scientific">Inquilinus limosus MP06</name>
    <dbReference type="NCBI Taxonomy" id="1398085"/>
    <lineage>
        <taxon>Bacteria</taxon>
        <taxon>Pseudomonadati</taxon>
        <taxon>Pseudomonadota</taxon>
        <taxon>Alphaproteobacteria</taxon>
        <taxon>Rhodospirillales</taxon>
        <taxon>Rhodospirillaceae</taxon>
        <taxon>Inquilinus</taxon>
    </lineage>
</organism>
<dbReference type="GO" id="GO:0005829">
    <property type="term" value="C:cytosol"/>
    <property type="evidence" value="ECO:0007669"/>
    <property type="project" value="TreeGrafter"/>
</dbReference>
<dbReference type="AlphaFoldDB" id="A0A0A0D3J6"/>